<dbReference type="Gene3D" id="3.60.15.10">
    <property type="entry name" value="Ribonuclease Z/Hydroxyacylglutathione hydrolase-like"/>
    <property type="match status" value="1"/>
</dbReference>
<sequence>IPQMPIKEVLHDLLVENQDIPLKEKKSIGKVIYYKKERVIVVKSLIGDKMYENLKGLVKKYGWYFYITGVPVGASQISVAIDKIERKFDANYFKNISISSENKDEKTRVTIYPIVLKPNHNCHILGLGNLNILLDCGISESKKKEDTVDKEEKEEKEEKEKEEEEEEKETYEKPDDSKYIEEYLANLPQLILEEEKRQIEKENIEKELTSESIQRQISFIPKIDAIFVSHSHYDHISGLKKLIQLNPEVPVLCSRITLDLFLLRDSNFLKQENHEEV</sequence>
<dbReference type="Pfam" id="PF12706">
    <property type="entry name" value="Lactamase_B_2"/>
    <property type="match status" value="1"/>
</dbReference>
<organism evidence="3">
    <name type="scientific">marine sediment metagenome</name>
    <dbReference type="NCBI Taxonomy" id="412755"/>
    <lineage>
        <taxon>unclassified sequences</taxon>
        <taxon>metagenomes</taxon>
        <taxon>ecological metagenomes</taxon>
    </lineage>
</organism>
<comment type="caution">
    <text evidence="3">The sequence shown here is derived from an EMBL/GenBank/DDBJ whole genome shotgun (WGS) entry which is preliminary data.</text>
</comment>
<dbReference type="AlphaFoldDB" id="X1C3H3"/>
<protein>
    <recommendedName>
        <fullName evidence="2">Metallo-beta-lactamase domain-containing protein</fullName>
    </recommendedName>
</protein>
<dbReference type="SUPFAM" id="SSF56281">
    <property type="entry name" value="Metallo-hydrolase/oxidoreductase"/>
    <property type="match status" value="1"/>
</dbReference>
<evidence type="ECO:0000256" key="1">
    <source>
        <dbReference type="SAM" id="MobiDB-lite"/>
    </source>
</evidence>
<name>X1C3H3_9ZZZZ</name>
<feature type="compositionally biased region" description="Acidic residues" evidence="1">
    <location>
        <begin position="160"/>
        <end position="169"/>
    </location>
</feature>
<reference evidence="3" key="1">
    <citation type="journal article" date="2014" name="Front. Microbiol.">
        <title>High frequency of phylogenetically diverse reductive dehalogenase-homologous genes in deep subseafloor sedimentary metagenomes.</title>
        <authorList>
            <person name="Kawai M."/>
            <person name="Futagami T."/>
            <person name="Toyoda A."/>
            <person name="Takaki Y."/>
            <person name="Nishi S."/>
            <person name="Hori S."/>
            <person name="Arai W."/>
            <person name="Tsubouchi T."/>
            <person name="Morono Y."/>
            <person name="Uchiyama I."/>
            <person name="Ito T."/>
            <person name="Fujiyama A."/>
            <person name="Inagaki F."/>
            <person name="Takami H."/>
        </authorList>
    </citation>
    <scope>NUCLEOTIDE SEQUENCE</scope>
    <source>
        <strain evidence="3">Expedition CK06-06</strain>
    </source>
</reference>
<feature type="region of interest" description="Disordered" evidence="1">
    <location>
        <begin position="144"/>
        <end position="175"/>
    </location>
</feature>
<dbReference type="EMBL" id="BART01026853">
    <property type="protein sequence ID" value="GAH01887.1"/>
    <property type="molecule type" value="Genomic_DNA"/>
</dbReference>
<dbReference type="InterPro" id="IPR036866">
    <property type="entry name" value="RibonucZ/Hydroxyglut_hydro"/>
</dbReference>
<evidence type="ECO:0000259" key="2">
    <source>
        <dbReference type="Pfam" id="PF12706"/>
    </source>
</evidence>
<feature type="non-terminal residue" evidence="3">
    <location>
        <position position="1"/>
    </location>
</feature>
<dbReference type="InterPro" id="IPR001279">
    <property type="entry name" value="Metallo-B-lactamas"/>
</dbReference>
<feature type="non-terminal residue" evidence="3">
    <location>
        <position position="277"/>
    </location>
</feature>
<feature type="domain" description="Metallo-beta-lactamase" evidence="2">
    <location>
        <begin position="217"/>
        <end position="258"/>
    </location>
</feature>
<evidence type="ECO:0000313" key="3">
    <source>
        <dbReference type="EMBL" id="GAH01887.1"/>
    </source>
</evidence>
<gene>
    <name evidence="3" type="ORF">S01H4_47765</name>
</gene>
<accession>X1C3H3</accession>
<feature type="compositionally biased region" description="Basic and acidic residues" evidence="1">
    <location>
        <begin position="144"/>
        <end position="159"/>
    </location>
</feature>
<proteinExistence type="predicted"/>